<dbReference type="Gene3D" id="3.30.930.30">
    <property type="match status" value="1"/>
</dbReference>
<organism evidence="2 3">
    <name type="scientific">Pseudorhizobium flavum</name>
    <dbReference type="NCBI Taxonomy" id="1335061"/>
    <lineage>
        <taxon>Bacteria</taxon>
        <taxon>Pseudomonadati</taxon>
        <taxon>Pseudomonadota</taxon>
        <taxon>Alphaproteobacteria</taxon>
        <taxon>Hyphomicrobiales</taxon>
        <taxon>Rhizobiaceae</taxon>
        <taxon>Rhizobium/Agrobacterium group</taxon>
        <taxon>Pseudorhizobium</taxon>
    </lineage>
</organism>
<protein>
    <submittedName>
        <fullName evidence="2">2-keto-4-pentenoate hydratase</fullName>
    </submittedName>
</protein>
<dbReference type="Proteomes" id="UP000535501">
    <property type="component" value="Unassembled WGS sequence"/>
</dbReference>
<gene>
    <name evidence="2" type="ORF">HNQ75_001799</name>
</gene>
<reference evidence="2 3" key="1">
    <citation type="submission" date="2020-08" db="EMBL/GenBank/DDBJ databases">
        <title>Genomic Encyclopedia of Type Strains, Phase IV (KMG-IV): sequencing the most valuable type-strain genomes for metagenomic binning, comparative biology and taxonomic classification.</title>
        <authorList>
            <person name="Goeker M."/>
        </authorList>
    </citation>
    <scope>NUCLEOTIDE SEQUENCE [LARGE SCALE GENOMIC DNA]</scope>
    <source>
        <strain evidence="2 3">DSM 102134</strain>
    </source>
</reference>
<dbReference type="EMBL" id="JACHEJ010000003">
    <property type="protein sequence ID" value="MBB6179831.1"/>
    <property type="molecule type" value="Genomic_DNA"/>
</dbReference>
<feature type="coiled-coil region" evidence="1">
    <location>
        <begin position="304"/>
        <end position="331"/>
    </location>
</feature>
<dbReference type="AlphaFoldDB" id="A0A7W9YZC0"/>
<evidence type="ECO:0000313" key="3">
    <source>
        <dbReference type="Proteomes" id="UP000535501"/>
    </source>
</evidence>
<evidence type="ECO:0000313" key="2">
    <source>
        <dbReference type="EMBL" id="MBB6179831.1"/>
    </source>
</evidence>
<keyword evidence="3" id="KW-1185">Reference proteome</keyword>
<proteinExistence type="predicted"/>
<dbReference type="RefSeq" id="WP_077547570.1">
    <property type="nucleotide sequence ID" value="NZ_JACHEJ010000003.1"/>
</dbReference>
<keyword evidence="1" id="KW-0175">Coiled coil</keyword>
<name>A0A7W9YZC0_9HYPH</name>
<sequence length="383" mass="42613">MAYQFAHLESYSRRRDSRGRSTDYIFDEASRKPIASVHVHNPEPPTTIWGVDVEEVRTMHDAAAAVAMTAGARGRLRKIAVSQKTLHTVVASHPHTVAEVCGDPAKLAEVNHWERLTIDWLQRQYGPALKSVIRHTDEKQWHIHAFIVPTADPELKATVYHPGIVAKRAVMAAGRRPGEDGKALNKRSNAAYKAAMREWQDSYHEAVAMPCGLTRLGPARRRLTRDEWKSEQVQAAALRRAVERAASVEKMGREYVKRTKTEAAAVREDAAKVRVTADRLKGIGGAVRSVVDGIQASRIRSEIRKEFARDLAKAEATADQARRAAERERALRRNLEGHASALRYTVRQQSQSLSVARHEVRRLSSALAAALDERQPTPGAPAP</sequence>
<comment type="caution">
    <text evidence="2">The sequence shown here is derived from an EMBL/GenBank/DDBJ whole genome shotgun (WGS) entry which is preliminary data.</text>
</comment>
<accession>A0A7W9YZC0</accession>
<evidence type="ECO:0000256" key="1">
    <source>
        <dbReference type="SAM" id="Coils"/>
    </source>
</evidence>